<accession>A0ABD6WAU9</accession>
<feature type="compositionally biased region" description="Polar residues" evidence="1">
    <location>
        <begin position="58"/>
        <end position="81"/>
    </location>
</feature>
<feature type="region of interest" description="Disordered" evidence="1">
    <location>
        <begin position="32"/>
        <end position="81"/>
    </location>
</feature>
<feature type="compositionally biased region" description="Low complexity" evidence="1">
    <location>
        <begin position="32"/>
        <end position="42"/>
    </location>
</feature>
<keyword evidence="6" id="KW-1185">Reference proteome</keyword>
<reference evidence="5 6" key="1">
    <citation type="submission" date="2018-02" db="EMBL/GenBank/DDBJ databases">
        <title>Bacteriophage NCPPB3778 and a type I-E CRISPR drive the evolution of the US Biological Select Agent, Rathayibacter toxicus.</title>
        <authorList>
            <person name="Davis E.W.II."/>
            <person name="Tabima J.F."/>
            <person name="Weisberg A.J."/>
            <person name="Lopes L.D."/>
            <person name="Wiseman M.S."/>
            <person name="Wiseman M.S."/>
            <person name="Pupko T."/>
            <person name="Belcher M.S."/>
            <person name="Sechler A.J."/>
            <person name="Tancos M.A."/>
            <person name="Schroeder B.K."/>
            <person name="Murray T.D."/>
            <person name="Luster D.G."/>
            <person name="Schneider W.L."/>
            <person name="Rogers E."/>
            <person name="Andreote F.D."/>
            <person name="Grunwald N.J."/>
            <person name="Putnam M.L."/>
            <person name="Chang J.H."/>
        </authorList>
    </citation>
    <scope>NUCLEOTIDE SEQUENCE [LARGE SCALE GENOMIC DNA]</scope>
    <source>
        <strain evidence="4 6">AY1D6</strain>
        <strain evidence="3 5">AY1I9</strain>
    </source>
</reference>
<sequence length="81" mass="8143">MEGTTMERTRTSTALIAAAATLLAVPLFTAQAARAEPASSRESGGGSSRVHLEARDGSASTVTFDDSDTRPTGATASQGTG</sequence>
<name>A0ABD6WAU9_RATRA</name>
<evidence type="ECO:0000313" key="4">
    <source>
        <dbReference type="EMBL" id="PPH77376.1"/>
    </source>
</evidence>
<protein>
    <submittedName>
        <fullName evidence="3">Uncharacterized protein</fullName>
    </submittedName>
</protein>
<evidence type="ECO:0000313" key="3">
    <source>
        <dbReference type="EMBL" id="PPF15547.1"/>
    </source>
</evidence>
<dbReference type="Proteomes" id="UP000237881">
    <property type="component" value="Unassembled WGS sequence"/>
</dbReference>
<evidence type="ECO:0000313" key="5">
    <source>
        <dbReference type="Proteomes" id="UP000237881"/>
    </source>
</evidence>
<evidence type="ECO:0000256" key="2">
    <source>
        <dbReference type="SAM" id="SignalP"/>
    </source>
</evidence>
<keyword evidence="2" id="KW-0732">Signal</keyword>
<dbReference type="EMBL" id="PSVT01000011">
    <property type="protein sequence ID" value="PPH77376.1"/>
    <property type="molecule type" value="Genomic_DNA"/>
</dbReference>
<feature type="signal peptide" evidence="2">
    <location>
        <begin position="1"/>
        <end position="32"/>
    </location>
</feature>
<dbReference type="Proteomes" id="UP000239698">
    <property type="component" value="Unassembled WGS sequence"/>
</dbReference>
<evidence type="ECO:0000256" key="1">
    <source>
        <dbReference type="SAM" id="MobiDB-lite"/>
    </source>
</evidence>
<evidence type="ECO:0000313" key="6">
    <source>
        <dbReference type="Proteomes" id="UP000239698"/>
    </source>
</evidence>
<comment type="caution">
    <text evidence="3">The sequence shown here is derived from an EMBL/GenBank/DDBJ whole genome shotgun (WGS) entry which is preliminary data.</text>
</comment>
<proteinExistence type="predicted"/>
<organism evidence="3 5">
    <name type="scientific">Rathayibacter rathayi</name>
    <name type="common">Corynebacterium rathayi</name>
    <dbReference type="NCBI Taxonomy" id="33887"/>
    <lineage>
        <taxon>Bacteria</taxon>
        <taxon>Bacillati</taxon>
        <taxon>Actinomycetota</taxon>
        <taxon>Actinomycetes</taxon>
        <taxon>Micrococcales</taxon>
        <taxon>Microbacteriaceae</taxon>
        <taxon>Rathayibacter</taxon>
    </lineage>
</organism>
<dbReference type="AlphaFoldDB" id="A0ABD6WAU9"/>
<dbReference type="EMBL" id="PSUL01000004">
    <property type="protein sequence ID" value="PPF15547.1"/>
    <property type="molecule type" value="Genomic_DNA"/>
</dbReference>
<gene>
    <name evidence="3" type="ORF">C5C04_03150</name>
    <name evidence="4" type="ORF">C5C40_06890</name>
</gene>
<dbReference type="KEGG" id="rry:C1O28_00750"/>
<feature type="chain" id="PRO_5044727319" evidence="2">
    <location>
        <begin position="33"/>
        <end position="81"/>
    </location>
</feature>